<evidence type="ECO:0000259" key="1">
    <source>
        <dbReference type="Pfam" id="PF24342"/>
    </source>
</evidence>
<gene>
    <name evidence="3" type="ORF">CAMP_LOCUS7370</name>
</gene>
<dbReference type="Pfam" id="PF24342">
    <property type="entry name" value="OB_DEPS-1_2nd"/>
    <property type="match status" value="1"/>
</dbReference>
<proteinExistence type="predicted"/>
<reference evidence="3" key="1">
    <citation type="submission" date="2022-11" db="EMBL/GenBank/DDBJ databases">
        <authorList>
            <person name="Kikuchi T."/>
        </authorList>
    </citation>
    <scope>NUCLEOTIDE SEQUENCE</scope>
    <source>
        <strain evidence="3">PS1010</strain>
    </source>
</reference>
<dbReference type="InterPro" id="IPR057139">
    <property type="entry name" value="OB_DEPS-1_1st"/>
</dbReference>
<name>A0A9P1IHQ4_9PELO</name>
<feature type="domain" description="P-granule-associated protein DEPS-1 second OB-fold" evidence="1">
    <location>
        <begin position="97"/>
        <end position="133"/>
    </location>
</feature>
<evidence type="ECO:0000313" key="4">
    <source>
        <dbReference type="Proteomes" id="UP001152747"/>
    </source>
</evidence>
<accession>A0A9P1IHQ4</accession>
<protein>
    <submittedName>
        <fullName evidence="3">Uncharacterized protein</fullName>
    </submittedName>
</protein>
<dbReference type="Proteomes" id="UP001152747">
    <property type="component" value="Unassembled WGS sequence"/>
</dbReference>
<dbReference type="InterPro" id="IPR057143">
    <property type="entry name" value="OB_DEPS-1_2nd"/>
</dbReference>
<evidence type="ECO:0000313" key="3">
    <source>
        <dbReference type="EMBL" id="CAI5444733.1"/>
    </source>
</evidence>
<dbReference type="AlphaFoldDB" id="A0A9P1IHQ4"/>
<dbReference type="Pfam" id="PF24343">
    <property type="entry name" value="OB_DEPS-1_1st"/>
    <property type="match status" value="1"/>
</dbReference>
<dbReference type="EMBL" id="CANHGI010000003">
    <property type="protein sequence ID" value="CAI5444733.1"/>
    <property type="molecule type" value="Genomic_DNA"/>
</dbReference>
<organism evidence="3 4">
    <name type="scientific">Caenorhabditis angaria</name>
    <dbReference type="NCBI Taxonomy" id="860376"/>
    <lineage>
        <taxon>Eukaryota</taxon>
        <taxon>Metazoa</taxon>
        <taxon>Ecdysozoa</taxon>
        <taxon>Nematoda</taxon>
        <taxon>Chromadorea</taxon>
        <taxon>Rhabditida</taxon>
        <taxon>Rhabditina</taxon>
        <taxon>Rhabditomorpha</taxon>
        <taxon>Rhabditoidea</taxon>
        <taxon>Rhabditidae</taxon>
        <taxon>Peloderinae</taxon>
        <taxon>Caenorhabditis</taxon>
    </lineage>
</organism>
<sequence>MVVGIIVTDENHLANHPTPLVLDLDVNYRSPRDFHLISVEQMNPIMHAGNEEELELRRKFRPKPLYFGTFLKWSKYEMGNVQTVIYPNDYAIAHDKLFETRVHEGKTQILLTGVVSRDRRVFWTTKFPCLTIHIE</sequence>
<feature type="domain" description="P-granule-associated protein DEPS-1 first OB-fold" evidence="2">
    <location>
        <begin position="4"/>
        <end position="85"/>
    </location>
</feature>
<comment type="caution">
    <text evidence="3">The sequence shown here is derived from an EMBL/GenBank/DDBJ whole genome shotgun (WGS) entry which is preliminary data.</text>
</comment>
<keyword evidence="4" id="KW-1185">Reference proteome</keyword>
<dbReference type="OrthoDB" id="5806136at2759"/>
<evidence type="ECO:0000259" key="2">
    <source>
        <dbReference type="Pfam" id="PF24343"/>
    </source>
</evidence>